<proteinExistence type="inferred from homology"/>
<keyword evidence="4 11" id="KW-0812">Transmembrane</keyword>
<comment type="similarity">
    <text evidence="2">Belongs to the SEC61-beta family.</text>
</comment>
<evidence type="ECO:0000256" key="1">
    <source>
        <dbReference type="ARBA" id="ARBA00004389"/>
    </source>
</evidence>
<name>A0A2G5DH75_AQUCA</name>
<keyword evidence="9 11" id="KW-0472">Membrane</keyword>
<reference evidence="12 13" key="1">
    <citation type="submission" date="2017-09" db="EMBL/GenBank/DDBJ databases">
        <title>WGS assembly of Aquilegia coerulea Goldsmith.</title>
        <authorList>
            <person name="Hodges S."/>
            <person name="Kramer E."/>
            <person name="Nordborg M."/>
            <person name="Tomkins J."/>
            <person name="Borevitz J."/>
            <person name="Derieg N."/>
            <person name="Yan J."/>
            <person name="Mihaltcheva S."/>
            <person name="Hayes R.D."/>
            <person name="Rokhsar D."/>
        </authorList>
    </citation>
    <scope>NUCLEOTIDE SEQUENCE [LARGE SCALE GENOMIC DNA]</scope>
    <source>
        <strain evidence="13">cv. Goldsmith</strain>
    </source>
</reference>
<keyword evidence="7 11" id="KW-1133">Transmembrane helix</keyword>
<protein>
    <recommendedName>
        <fullName evidence="14">Protein transport protein Sec61 subunit beta</fullName>
    </recommendedName>
</protein>
<dbReference type="AlphaFoldDB" id="A0A2G5DH75"/>
<evidence type="ECO:0000313" key="12">
    <source>
        <dbReference type="EMBL" id="PIA42869.1"/>
    </source>
</evidence>
<feature type="region of interest" description="Disordered" evidence="10">
    <location>
        <begin position="1"/>
        <end position="23"/>
    </location>
</feature>
<evidence type="ECO:0000256" key="4">
    <source>
        <dbReference type="ARBA" id="ARBA00022692"/>
    </source>
</evidence>
<evidence type="ECO:0000256" key="8">
    <source>
        <dbReference type="ARBA" id="ARBA00023010"/>
    </source>
</evidence>
<dbReference type="OrthoDB" id="5401193at2759"/>
<dbReference type="GO" id="GO:0006886">
    <property type="term" value="P:intracellular protein transport"/>
    <property type="evidence" value="ECO:0007669"/>
    <property type="project" value="InterPro"/>
</dbReference>
<keyword evidence="6" id="KW-0653">Protein transport</keyword>
<evidence type="ECO:0000256" key="5">
    <source>
        <dbReference type="ARBA" id="ARBA00022824"/>
    </source>
</evidence>
<dbReference type="Pfam" id="PF03911">
    <property type="entry name" value="Sec61_beta"/>
    <property type="match status" value="1"/>
</dbReference>
<evidence type="ECO:0000256" key="2">
    <source>
        <dbReference type="ARBA" id="ARBA00006103"/>
    </source>
</evidence>
<evidence type="ECO:0000256" key="6">
    <source>
        <dbReference type="ARBA" id="ARBA00022927"/>
    </source>
</evidence>
<evidence type="ECO:0000256" key="10">
    <source>
        <dbReference type="SAM" id="MobiDB-lite"/>
    </source>
</evidence>
<accession>A0A2G5DH75</accession>
<comment type="subcellular location">
    <subcellularLocation>
        <location evidence="1">Endoplasmic reticulum membrane</location>
        <topology evidence="1">Single-pass membrane protein</topology>
    </subcellularLocation>
</comment>
<dbReference type="InterPro" id="IPR030671">
    <property type="entry name" value="Sec61-beta/Sbh"/>
</dbReference>
<gene>
    <name evidence="12" type="ORF">AQUCO_02000369v1</name>
</gene>
<evidence type="ECO:0000256" key="3">
    <source>
        <dbReference type="ARBA" id="ARBA00022448"/>
    </source>
</evidence>
<sequence length="74" mass="7515">MANGGSAATTGMRRRRTAGGGAAGGVAGNMLQFYSNDAPGLKLSPPVVLGMSIAFIAAVAALHVFAQDYFIRTN</sequence>
<evidence type="ECO:0000256" key="9">
    <source>
        <dbReference type="ARBA" id="ARBA00023136"/>
    </source>
</evidence>
<keyword evidence="13" id="KW-1185">Reference proteome</keyword>
<evidence type="ECO:0000256" key="11">
    <source>
        <dbReference type="SAM" id="Phobius"/>
    </source>
</evidence>
<dbReference type="EMBL" id="KZ305037">
    <property type="protein sequence ID" value="PIA42869.1"/>
    <property type="molecule type" value="Genomic_DNA"/>
</dbReference>
<dbReference type="InterPro" id="IPR016482">
    <property type="entry name" value="SecG/Sec61-beta/Sbh"/>
</dbReference>
<dbReference type="GO" id="GO:0005784">
    <property type="term" value="C:Sec61 translocon complex"/>
    <property type="evidence" value="ECO:0007669"/>
    <property type="project" value="InterPro"/>
</dbReference>
<dbReference type="STRING" id="218851.A0A2G5DH75"/>
<dbReference type="Proteomes" id="UP000230069">
    <property type="component" value="Unassembled WGS sequence"/>
</dbReference>
<evidence type="ECO:0000313" key="13">
    <source>
        <dbReference type="Proteomes" id="UP000230069"/>
    </source>
</evidence>
<evidence type="ECO:0008006" key="14">
    <source>
        <dbReference type="Google" id="ProtNLM"/>
    </source>
</evidence>
<keyword evidence="3" id="KW-0813">Transport</keyword>
<evidence type="ECO:0000256" key="7">
    <source>
        <dbReference type="ARBA" id="ARBA00022989"/>
    </source>
</evidence>
<feature type="compositionally biased region" description="Low complexity" evidence="10">
    <location>
        <begin position="1"/>
        <end position="11"/>
    </location>
</feature>
<keyword evidence="8" id="KW-0811">Translocation</keyword>
<dbReference type="PANTHER" id="PTHR13509">
    <property type="entry name" value="SEC61 SUBUNIT BETA"/>
    <property type="match status" value="1"/>
</dbReference>
<organism evidence="12 13">
    <name type="scientific">Aquilegia coerulea</name>
    <name type="common">Rocky mountain columbine</name>
    <dbReference type="NCBI Taxonomy" id="218851"/>
    <lineage>
        <taxon>Eukaryota</taxon>
        <taxon>Viridiplantae</taxon>
        <taxon>Streptophyta</taxon>
        <taxon>Embryophyta</taxon>
        <taxon>Tracheophyta</taxon>
        <taxon>Spermatophyta</taxon>
        <taxon>Magnoliopsida</taxon>
        <taxon>Ranunculales</taxon>
        <taxon>Ranunculaceae</taxon>
        <taxon>Thalictroideae</taxon>
        <taxon>Aquilegia</taxon>
    </lineage>
</organism>
<feature type="transmembrane region" description="Helical" evidence="11">
    <location>
        <begin position="47"/>
        <end position="66"/>
    </location>
</feature>
<keyword evidence="5" id="KW-0256">Endoplasmic reticulum</keyword>
<dbReference type="InParanoid" id="A0A2G5DH75"/>